<dbReference type="GO" id="GO:0005198">
    <property type="term" value="F:structural molecule activity"/>
    <property type="evidence" value="ECO:0007669"/>
    <property type="project" value="InterPro"/>
</dbReference>
<dbReference type="InterPro" id="IPR053827">
    <property type="entry name" value="Gp10_C"/>
</dbReference>
<proteinExistence type="predicted"/>
<dbReference type="AlphaFoldDB" id="A0A6M8U7U0"/>
<dbReference type="PANTHER" id="PTHR35191">
    <property type="entry name" value="PROPHAGE SIDE TAIL FIBER PROTEIN HOMOLOG STFQ-RELATED"/>
    <property type="match status" value="1"/>
</dbReference>
<dbReference type="Pfam" id="PF21939">
    <property type="entry name" value="Gp10_C"/>
    <property type="match status" value="1"/>
</dbReference>
<keyword evidence="3" id="KW-1185">Reference proteome</keyword>
<evidence type="ECO:0000313" key="3">
    <source>
        <dbReference type="Proteomes" id="UP000505325"/>
    </source>
</evidence>
<dbReference type="EMBL" id="CP054212">
    <property type="protein sequence ID" value="QKJ86695.1"/>
    <property type="molecule type" value="Genomic_DNA"/>
</dbReference>
<protein>
    <submittedName>
        <fullName evidence="2">Phage tail fiber protein</fullName>
    </submittedName>
</protein>
<feature type="domain" description="Baseplate structural protein Gp10 C-terminal" evidence="1">
    <location>
        <begin position="47"/>
        <end position="159"/>
    </location>
</feature>
<organism evidence="2 3">
    <name type="scientific">Paramixta manurensis</name>
    <dbReference type="NCBI Taxonomy" id="2740817"/>
    <lineage>
        <taxon>Bacteria</taxon>
        <taxon>Pseudomonadati</taxon>
        <taxon>Pseudomonadota</taxon>
        <taxon>Gammaproteobacteria</taxon>
        <taxon>Enterobacterales</taxon>
        <taxon>Erwiniaceae</taxon>
        <taxon>Paramixta</taxon>
    </lineage>
</organism>
<evidence type="ECO:0000313" key="2">
    <source>
        <dbReference type="EMBL" id="QKJ86695.1"/>
    </source>
</evidence>
<gene>
    <name evidence="2" type="ORF">PMPD1_1745</name>
</gene>
<name>A0A6M8U7U0_9GAMM</name>
<sequence length="236" mass="24616">MSDMSNFEVTFLTDLPALATPKASDLMLVNSDGDDKSLTLDKLSALMVNALYPVGIVAFFAQNKNPNTLFPGTTWQYLPEQKSIRIGAKSGSDVMTASGADTVTLAAGNLPAHTHTVSGSTSAFDYATKATTAFDYGTKTTNTTGNHTHTIPGNVLTQDQNQNHVSGGSTGFWTANKATAAAGNHAHTVVIGSHTHNVAIGSHTHSFSGTTSSVGNGAALNVTNALIKLMGWYRTA</sequence>
<dbReference type="KEGG" id="pmak:PMPD1_1745"/>
<evidence type="ECO:0000259" key="1">
    <source>
        <dbReference type="Pfam" id="PF21939"/>
    </source>
</evidence>
<reference evidence="2 3" key="1">
    <citation type="submission" date="2020-06" db="EMBL/GenBank/DDBJ databases">
        <title>Genome sequence of Paramixta manurensis strain PD-1.</title>
        <authorList>
            <person name="Lee C.W."/>
            <person name="Kim J."/>
        </authorList>
    </citation>
    <scope>NUCLEOTIDE SEQUENCE [LARGE SCALE GENOMIC DNA]</scope>
    <source>
        <strain evidence="2 3">PD-1</strain>
    </source>
</reference>
<dbReference type="RefSeq" id="WP_173633698.1">
    <property type="nucleotide sequence ID" value="NZ_CP054212.1"/>
</dbReference>
<dbReference type="PANTHER" id="PTHR35191:SF1">
    <property type="entry name" value="PROPHAGE SIDE TAIL FIBER PROTEIN HOMOLOG STFQ-RELATED"/>
    <property type="match status" value="1"/>
</dbReference>
<dbReference type="InterPro" id="IPR051934">
    <property type="entry name" value="Phage_Tail_Fiber_Structural"/>
</dbReference>
<dbReference type="InterPro" id="IPR005003">
    <property type="entry name" value="Phage_lambda_Stf-r1"/>
</dbReference>
<dbReference type="Pfam" id="PF03335">
    <property type="entry name" value="Phage_fiber"/>
    <property type="match status" value="2"/>
</dbReference>
<dbReference type="Proteomes" id="UP000505325">
    <property type="component" value="Chromosome"/>
</dbReference>
<accession>A0A6M8U7U0</accession>